<evidence type="ECO:0000313" key="9">
    <source>
        <dbReference type="EMBL" id="KAF5725815.1"/>
    </source>
</evidence>
<dbReference type="EMBL" id="JAAARO010000023">
    <property type="protein sequence ID" value="KAF5725815.1"/>
    <property type="molecule type" value="Genomic_DNA"/>
</dbReference>
<keyword evidence="2" id="KW-0808">Transferase</keyword>
<dbReference type="SUPFAM" id="SSF54277">
    <property type="entry name" value="CAD &amp; PB1 domains"/>
    <property type="match status" value="1"/>
</dbReference>
<accession>A0A7J7BVV2</accession>
<dbReference type="AlphaFoldDB" id="A0A7J7BVV2"/>
<evidence type="ECO:0000256" key="1">
    <source>
        <dbReference type="ARBA" id="ARBA00022527"/>
    </source>
</evidence>
<feature type="domain" description="Protein kinase" evidence="8">
    <location>
        <begin position="807"/>
        <end position="1073"/>
    </location>
</feature>
<protein>
    <recommendedName>
        <fullName evidence="8">Protein kinase domain-containing protein</fullName>
    </recommendedName>
</protein>
<reference evidence="9 10" key="1">
    <citation type="journal article" date="2020" name="Nat. Commun.">
        <title>Genome of Tripterygium wilfordii and identification of cytochrome P450 involved in triptolide biosynthesis.</title>
        <authorList>
            <person name="Tu L."/>
            <person name="Su P."/>
            <person name="Zhang Z."/>
            <person name="Gao L."/>
            <person name="Wang J."/>
            <person name="Hu T."/>
            <person name="Zhou J."/>
            <person name="Zhang Y."/>
            <person name="Zhao Y."/>
            <person name="Liu Y."/>
            <person name="Song Y."/>
            <person name="Tong Y."/>
            <person name="Lu Y."/>
            <person name="Yang J."/>
            <person name="Xu C."/>
            <person name="Jia M."/>
            <person name="Peters R.J."/>
            <person name="Huang L."/>
            <person name="Gao W."/>
        </authorList>
    </citation>
    <scope>NUCLEOTIDE SEQUENCE [LARGE SCALE GENOMIC DNA]</scope>
    <source>
        <strain evidence="10">cv. XIE 37</strain>
        <tissue evidence="9">Leaf</tissue>
    </source>
</reference>
<dbReference type="InParanoid" id="A0A7J7BVV2"/>
<keyword evidence="1" id="KW-0723">Serine/threonine-protein kinase</keyword>
<dbReference type="CDD" id="cd13999">
    <property type="entry name" value="STKc_MAP3K-like"/>
    <property type="match status" value="1"/>
</dbReference>
<dbReference type="InterPro" id="IPR000719">
    <property type="entry name" value="Prot_kinase_dom"/>
</dbReference>
<dbReference type="PRINTS" id="PR00109">
    <property type="entry name" value="TYRKINASE"/>
</dbReference>
<feature type="region of interest" description="Disordered" evidence="7">
    <location>
        <begin position="684"/>
        <end position="772"/>
    </location>
</feature>
<evidence type="ECO:0000256" key="3">
    <source>
        <dbReference type="ARBA" id="ARBA00022741"/>
    </source>
</evidence>
<keyword evidence="5 6" id="KW-0067">ATP-binding</keyword>
<dbReference type="InterPro" id="IPR017441">
    <property type="entry name" value="Protein_kinase_ATP_BS"/>
</dbReference>
<dbReference type="PROSITE" id="PS50011">
    <property type="entry name" value="PROTEIN_KINASE_DOM"/>
    <property type="match status" value="1"/>
</dbReference>
<dbReference type="GO" id="GO:0005524">
    <property type="term" value="F:ATP binding"/>
    <property type="evidence" value="ECO:0007669"/>
    <property type="project" value="UniProtKB-UniRule"/>
</dbReference>
<evidence type="ECO:0000256" key="4">
    <source>
        <dbReference type="ARBA" id="ARBA00022777"/>
    </source>
</evidence>
<name>A0A7J7BVV2_TRIWF</name>
<dbReference type="GO" id="GO:0007165">
    <property type="term" value="P:signal transduction"/>
    <property type="evidence" value="ECO:0007669"/>
    <property type="project" value="TreeGrafter"/>
</dbReference>
<evidence type="ECO:0000256" key="6">
    <source>
        <dbReference type="PROSITE-ProRule" id="PRU10141"/>
    </source>
</evidence>
<dbReference type="GO" id="GO:0005737">
    <property type="term" value="C:cytoplasm"/>
    <property type="evidence" value="ECO:0007669"/>
    <property type="project" value="TreeGrafter"/>
</dbReference>
<keyword evidence="3 6" id="KW-0547">Nucleotide-binding</keyword>
<dbReference type="Gene3D" id="3.30.200.20">
    <property type="entry name" value="Phosphorylase Kinase, domain 1"/>
    <property type="match status" value="1"/>
</dbReference>
<evidence type="ECO:0000313" key="10">
    <source>
        <dbReference type="Proteomes" id="UP000593562"/>
    </source>
</evidence>
<dbReference type="InterPro" id="IPR050167">
    <property type="entry name" value="Ser_Thr_protein_kinase"/>
</dbReference>
<evidence type="ECO:0000256" key="5">
    <source>
        <dbReference type="ARBA" id="ARBA00022840"/>
    </source>
</evidence>
<dbReference type="InterPro" id="IPR008271">
    <property type="entry name" value="Ser/Thr_kinase_AS"/>
</dbReference>
<dbReference type="Pfam" id="PF07714">
    <property type="entry name" value="PK_Tyr_Ser-Thr"/>
    <property type="match status" value="1"/>
</dbReference>
<dbReference type="PANTHER" id="PTHR23257:SF824">
    <property type="entry name" value="PROTEIN KINASE DOMAIN-CONTAINING PROTEIN"/>
    <property type="match status" value="1"/>
</dbReference>
<feature type="region of interest" description="Disordered" evidence="7">
    <location>
        <begin position="467"/>
        <end position="487"/>
    </location>
</feature>
<dbReference type="Gene3D" id="1.10.510.10">
    <property type="entry name" value="Transferase(Phosphotransferase) domain 1"/>
    <property type="match status" value="1"/>
</dbReference>
<keyword evidence="10" id="KW-1185">Reference proteome</keyword>
<dbReference type="GO" id="GO:0004674">
    <property type="term" value="F:protein serine/threonine kinase activity"/>
    <property type="evidence" value="ECO:0007669"/>
    <property type="project" value="UniProtKB-KW"/>
</dbReference>
<keyword evidence="4" id="KW-0418">Kinase</keyword>
<dbReference type="InterPro" id="IPR000270">
    <property type="entry name" value="PB1_dom"/>
</dbReference>
<dbReference type="PANTHER" id="PTHR23257">
    <property type="entry name" value="SERINE-THREONINE PROTEIN KINASE"/>
    <property type="match status" value="1"/>
</dbReference>
<dbReference type="PROSITE" id="PS00108">
    <property type="entry name" value="PROTEIN_KINASE_ST"/>
    <property type="match status" value="1"/>
</dbReference>
<dbReference type="InterPro" id="IPR011009">
    <property type="entry name" value="Kinase-like_dom_sf"/>
</dbReference>
<gene>
    <name evidence="9" type="ORF">HS088_TW23G00544</name>
</gene>
<feature type="compositionally biased region" description="Polar residues" evidence="7">
    <location>
        <begin position="719"/>
        <end position="738"/>
    </location>
</feature>
<evidence type="ECO:0000259" key="8">
    <source>
        <dbReference type="PROSITE" id="PS50011"/>
    </source>
</evidence>
<organism evidence="9 10">
    <name type="scientific">Tripterygium wilfordii</name>
    <name type="common">Thunder God vine</name>
    <dbReference type="NCBI Taxonomy" id="458696"/>
    <lineage>
        <taxon>Eukaryota</taxon>
        <taxon>Viridiplantae</taxon>
        <taxon>Streptophyta</taxon>
        <taxon>Embryophyta</taxon>
        <taxon>Tracheophyta</taxon>
        <taxon>Spermatophyta</taxon>
        <taxon>Magnoliopsida</taxon>
        <taxon>eudicotyledons</taxon>
        <taxon>Gunneridae</taxon>
        <taxon>Pentapetalae</taxon>
        <taxon>rosids</taxon>
        <taxon>fabids</taxon>
        <taxon>Celastrales</taxon>
        <taxon>Celastraceae</taxon>
        <taxon>Tripterygium</taxon>
    </lineage>
</organism>
<dbReference type="OrthoDB" id="4062651at2759"/>
<dbReference type="PROSITE" id="PS00107">
    <property type="entry name" value="PROTEIN_KINASE_ATP"/>
    <property type="match status" value="1"/>
</dbReference>
<dbReference type="Proteomes" id="UP000593562">
    <property type="component" value="Unassembled WGS sequence"/>
</dbReference>
<dbReference type="SMART" id="SM00220">
    <property type="entry name" value="S_TKc"/>
    <property type="match status" value="1"/>
</dbReference>
<comment type="caution">
    <text evidence="9">The sequence shown here is derived from an EMBL/GenBank/DDBJ whole genome shotgun (WGS) entry which is preliminary data.</text>
</comment>
<evidence type="ECO:0000256" key="7">
    <source>
        <dbReference type="SAM" id="MobiDB-lite"/>
    </source>
</evidence>
<dbReference type="InterPro" id="IPR001245">
    <property type="entry name" value="Ser-Thr/Tyr_kinase_cat_dom"/>
</dbReference>
<dbReference type="SMART" id="SM00666">
    <property type="entry name" value="PB1"/>
    <property type="match status" value="1"/>
</dbReference>
<feature type="binding site" evidence="6">
    <location>
        <position position="835"/>
    </location>
    <ligand>
        <name>ATP</name>
        <dbReference type="ChEBI" id="CHEBI:30616"/>
    </ligand>
</feature>
<sequence>MKEPPLSHLRCKPFSATATVSAAANSQRKVKIVCSFNGAFYRSPPPFDRLRYVAGEARIISVDRNISLERLRSTISDLCPNTGSFSLKCRLLLAGDVRGLDAETNADEGTPLVSIASEEDVRCMIDEYDKLVAYGKHARLWVFVCSECKECDYDNNDAIDDHGIVKGNTDVVYGKYLSKDLVEVFEGKNCMNGVAGVGVRHGDDDSFRKTVSKQKYLANRTERIHGTCDDKTDMDFTSCRDDRKYDHPLMDLAPKAQVPVSQETRDLMLGYNLANTQLPDRENYGNLFLYQGSQLQYPLNPRDGNLCVDTNPSVQFSARESGQVLSNGAGMNMGNSTQLVGEIESMKQSFYSGLGSMLHGFDAKRHIEPRPMRYMHRENIMPWTANQDSMNTHTYMAPVSYSRHRIGSDHLVKSSYNGDRLLGSSPNGIRKRFYPYSFRNHRSNLTGIVNHRNLRLDGRLPTGKFYGRLKPNSDISKQGQPIRSHHPSSLKLLFPDKILEGMPSMIDSDLHKTNVSFPVQDIQEGGPWKQGGSAVLQYSNVNPHKYSFGYHGVRADGDGISLLSSNVTENALSCPRGTGTQQSFLTGMNYDITEIPHRAINENCKGIHINNEQEKILEMQHRVVAVSSNNPVHSNGTALECNIKKLDAGESLNLLIKIKTDSHNCQGRIATSVDLLHNLSLSSSKEEEHPVPSSHASSDVSDALPKPQSKPLDTMDEGNFSTDPQDDGSSGVVTNSSPLEAAKVPSKQIPEENVQQEAPPDLSNDNKADINRSHQFSKVTGRLSRELTAFIRHLATQELQTIKNSDLEYLKELGSGTYGTVYYGKWKGSDVAIKKIRPSYFTNGLSEEDRLVTDFWREAHMLGQLHHPNIVALYGVVTDGPVKTLATVTEYMVNGSLNQVLRKKDRTIDRRKRLIIARDAAFGMEYLHEKNIVHFDLKSHNFLVNMRDPQRPVCKIGDLGLSKIKQRTLVSGGVRGTIPWMAPELLNSKNNKVTEKVDVYSFGIVMWELLTGEEPYANFRSEEIIAGIIKGTLRPEIPCWCDPAWRSLMERCWSLDPNSRPPFSEISKELRAMAAAMNIK</sequence>
<evidence type="ECO:0000256" key="2">
    <source>
        <dbReference type="ARBA" id="ARBA00022679"/>
    </source>
</evidence>
<proteinExistence type="predicted"/>
<dbReference type="SUPFAM" id="SSF56112">
    <property type="entry name" value="Protein kinase-like (PK-like)"/>
    <property type="match status" value="1"/>
</dbReference>